<evidence type="ECO:0008006" key="4">
    <source>
        <dbReference type="Google" id="ProtNLM"/>
    </source>
</evidence>
<evidence type="ECO:0000313" key="2">
    <source>
        <dbReference type="EMBL" id="SIS95432.1"/>
    </source>
</evidence>
<gene>
    <name evidence="2" type="ORF">SAMN05421759_107144</name>
</gene>
<keyword evidence="1" id="KW-0732">Signal</keyword>
<dbReference type="SUPFAM" id="SSF48452">
    <property type="entry name" value="TPR-like"/>
    <property type="match status" value="1"/>
</dbReference>
<dbReference type="Gene3D" id="1.25.40.10">
    <property type="entry name" value="Tetratricopeptide repeat domain"/>
    <property type="match status" value="1"/>
</dbReference>
<feature type="signal peptide" evidence="1">
    <location>
        <begin position="1"/>
        <end position="22"/>
    </location>
</feature>
<dbReference type="EMBL" id="FTOQ01000007">
    <property type="protein sequence ID" value="SIS95432.1"/>
    <property type="molecule type" value="Genomic_DNA"/>
</dbReference>
<dbReference type="OrthoDB" id="7862771at2"/>
<dbReference type="RefSeq" id="WP_076448476.1">
    <property type="nucleotide sequence ID" value="NZ_FTOQ01000007.1"/>
</dbReference>
<protein>
    <recommendedName>
        <fullName evidence="4">DUF4398 domain-containing protein</fullName>
    </recommendedName>
</protein>
<evidence type="ECO:0000256" key="1">
    <source>
        <dbReference type="SAM" id="SignalP"/>
    </source>
</evidence>
<dbReference type="InterPro" id="IPR011990">
    <property type="entry name" value="TPR-like_helical_dom_sf"/>
</dbReference>
<feature type="chain" id="PRO_5012726864" description="DUF4398 domain-containing protein" evidence="1">
    <location>
        <begin position="23"/>
        <end position="177"/>
    </location>
</feature>
<dbReference type="Proteomes" id="UP000186684">
    <property type="component" value="Unassembled WGS sequence"/>
</dbReference>
<keyword evidence="3" id="KW-1185">Reference proteome</keyword>
<dbReference type="STRING" id="633194.SAMN05421759_107144"/>
<organism evidence="2 3">
    <name type="scientific">Roseivivax lentus</name>
    <dbReference type="NCBI Taxonomy" id="633194"/>
    <lineage>
        <taxon>Bacteria</taxon>
        <taxon>Pseudomonadati</taxon>
        <taxon>Pseudomonadota</taxon>
        <taxon>Alphaproteobacteria</taxon>
        <taxon>Rhodobacterales</taxon>
        <taxon>Roseobacteraceae</taxon>
        <taxon>Roseivivax</taxon>
    </lineage>
</organism>
<name>A0A1N7NAV2_9RHOB</name>
<sequence length="177" mass="18837">MNKSTRYSIGAVAASWLLLLAACDGIDFSQDNSRSFAATYSQARGSLEAGNFETAAKRYDAMLATAGPLETRLRLEKSHALLRADRYAAASQEARIVAESHSDNRRAAALAVVGTAEHRLAQEAMSQGDFGPTTVGHLTRARNALKEMLATAPDLDPLGSMANRLAMVEASLKNLGA</sequence>
<dbReference type="AlphaFoldDB" id="A0A1N7NAV2"/>
<reference evidence="3" key="1">
    <citation type="submission" date="2017-01" db="EMBL/GenBank/DDBJ databases">
        <authorList>
            <person name="Varghese N."/>
            <person name="Submissions S."/>
        </authorList>
    </citation>
    <scope>NUCLEOTIDE SEQUENCE [LARGE SCALE GENOMIC DNA]</scope>
    <source>
        <strain evidence="3">DSM 29430</strain>
    </source>
</reference>
<evidence type="ECO:0000313" key="3">
    <source>
        <dbReference type="Proteomes" id="UP000186684"/>
    </source>
</evidence>
<dbReference type="PROSITE" id="PS51257">
    <property type="entry name" value="PROKAR_LIPOPROTEIN"/>
    <property type="match status" value="1"/>
</dbReference>
<accession>A0A1N7NAV2</accession>
<proteinExistence type="predicted"/>